<comment type="caution">
    <text evidence="1">The sequence shown here is derived from an EMBL/GenBank/DDBJ whole genome shotgun (WGS) entry which is preliminary data.</text>
</comment>
<evidence type="ECO:0000313" key="1">
    <source>
        <dbReference type="EMBL" id="PXF43854.1"/>
    </source>
</evidence>
<keyword evidence="2" id="KW-1185">Reference proteome</keyword>
<protein>
    <submittedName>
        <fullName evidence="1">Uncharacterized protein</fullName>
    </submittedName>
</protein>
<evidence type="ECO:0000313" key="2">
    <source>
        <dbReference type="Proteomes" id="UP000247409"/>
    </source>
</evidence>
<organism evidence="1 2">
    <name type="scientific">Gracilariopsis chorda</name>
    <dbReference type="NCBI Taxonomy" id="448386"/>
    <lineage>
        <taxon>Eukaryota</taxon>
        <taxon>Rhodophyta</taxon>
        <taxon>Florideophyceae</taxon>
        <taxon>Rhodymeniophycidae</taxon>
        <taxon>Gracilariales</taxon>
        <taxon>Gracilariaceae</taxon>
        <taxon>Gracilariopsis</taxon>
    </lineage>
</organism>
<dbReference type="AlphaFoldDB" id="A0A2V3IP60"/>
<proteinExistence type="predicted"/>
<reference evidence="1 2" key="1">
    <citation type="journal article" date="2018" name="Mol. Biol. Evol.">
        <title>Analysis of the draft genome of the red seaweed Gracilariopsis chorda provides insights into genome size evolution in Rhodophyta.</title>
        <authorList>
            <person name="Lee J."/>
            <person name="Yang E.C."/>
            <person name="Graf L."/>
            <person name="Yang J.H."/>
            <person name="Qiu H."/>
            <person name="Zel Zion U."/>
            <person name="Chan C.X."/>
            <person name="Stephens T.G."/>
            <person name="Weber A.P.M."/>
            <person name="Boo G.H."/>
            <person name="Boo S.M."/>
            <person name="Kim K.M."/>
            <person name="Shin Y."/>
            <person name="Jung M."/>
            <person name="Lee S.J."/>
            <person name="Yim H.S."/>
            <person name="Lee J.H."/>
            <person name="Bhattacharya D."/>
            <person name="Yoon H.S."/>
        </authorList>
    </citation>
    <scope>NUCLEOTIDE SEQUENCE [LARGE SCALE GENOMIC DNA]</scope>
    <source>
        <strain evidence="1 2">SKKU-2015</strain>
        <tissue evidence="1">Whole body</tissue>
    </source>
</reference>
<dbReference type="EMBL" id="NBIV01000109">
    <property type="protein sequence ID" value="PXF43854.1"/>
    <property type="molecule type" value="Genomic_DNA"/>
</dbReference>
<gene>
    <name evidence="1" type="ORF">BWQ96_06400</name>
</gene>
<dbReference type="Proteomes" id="UP000247409">
    <property type="component" value="Unassembled WGS sequence"/>
</dbReference>
<sequence length="42" mass="4781">MMVVMSNLKYGIRRGAEYVKSSEYAAMSKHERIMIGLQVAKC</sequence>
<accession>A0A2V3IP60</accession>
<name>A0A2V3IP60_9FLOR</name>